<keyword evidence="5" id="KW-0675">Receptor</keyword>
<dbReference type="GO" id="GO:0004930">
    <property type="term" value="F:G protein-coupled receptor activity"/>
    <property type="evidence" value="ECO:0007669"/>
    <property type="project" value="UniProtKB-KW"/>
</dbReference>
<organism evidence="9 10">
    <name type="scientific">Cercopithifilaria johnstoni</name>
    <dbReference type="NCBI Taxonomy" id="2874296"/>
    <lineage>
        <taxon>Eukaryota</taxon>
        <taxon>Metazoa</taxon>
        <taxon>Ecdysozoa</taxon>
        <taxon>Nematoda</taxon>
        <taxon>Chromadorea</taxon>
        <taxon>Rhabditida</taxon>
        <taxon>Spirurina</taxon>
        <taxon>Spiruromorpha</taxon>
        <taxon>Filarioidea</taxon>
        <taxon>Onchocercidae</taxon>
        <taxon>Cercopithifilaria</taxon>
    </lineage>
</organism>
<evidence type="ECO:0000256" key="6">
    <source>
        <dbReference type="SAM" id="MobiDB-lite"/>
    </source>
</evidence>
<comment type="similarity">
    <text evidence="5">Belongs to the G-protein coupled receptor 1 family.</text>
</comment>
<accession>A0A8J2M1G6</accession>
<sequence>MLETSCLRDKQLLLTNGSLDDFLQHYMFPIQFILGVAGNSINLIVLLSKGMRSKTNLLLSAMAFADLALLFCMLPHSLASFEIAYRSYAFRYFYYVSKRQLNAFANFFSTAATWLVLTVSVERFIGIRSPVHAHFKWKERGVLLIIVPIFIGAFVITFYHHIAYKSSIYTLCNGTQLKGNVRPINYNWTGSKLYGNVLTKYIHYGKYLQLITVILVPIVAVAFLNVSLICLMRNRVVTQRNRSTSNNSDHSMLRNCNDTGIMQRQEKKVTVTVIAIVTCFTVTHAPSLIPFVWETLGISKENPRPFLATVSIANSLLITGKVLNFVLFCSSSVHFRRRLMHILLSYFMRRLECRKLKKASTSQFKNSASVPQMRKASTSLSRRSSQWQDSVGSKFLAERNN</sequence>
<evidence type="ECO:0000256" key="2">
    <source>
        <dbReference type="ARBA" id="ARBA00022692"/>
    </source>
</evidence>
<feature type="transmembrane region" description="Helical" evidence="7">
    <location>
        <begin position="305"/>
        <end position="330"/>
    </location>
</feature>
<reference evidence="9" key="1">
    <citation type="submission" date="2021-09" db="EMBL/GenBank/DDBJ databases">
        <authorList>
            <consortium name="Pathogen Informatics"/>
        </authorList>
    </citation>
    <scope>NUCLEOTIDE SEQUENCE</scope>
</reference>
<dbReference type="EMBL" id="CAKAEH010001246">
    <property type="protein sequence ID" value="CAG9533444.1"/>
    <property type="molecule type" value="Genomic_DNA"/>
</dbReference>
<proteinExistence type="inferred from homology"/>
<keyword evidence="10" id="KW-1185">Reference proteome</keyword>
<dbReference type="PRINTS" id="PR00237">
    <property type="entry name" value="GPCRRHODOPSN"/>
</dbReference>
<keyword evidence="5" id="KW-0807">Transducer</keyword>
<keyword evidence="2 5" id="KW-0812">Transmembrane</keyword>
<dbReference type="InterPro" id="IPR017452">
    <property type="entry name" value="GPCR_Rhodpsn_7TM"/>
</dbReference>
<evidence type="ECO:0000256" key="7">
    <source>
        <dbReference type="SAM" id="Phobius"/>
    </source>
</evidence>
<dbReference type="InterPro" id="IPR000276">
    <property type="entry name" value="GPCR_Rhodpsn"/>
</dbReference>
<dbReference type="Gene3D" id="1.20.1070.10">
    <property type="entry name" value="Rhodopsin 7-helix transmembrane proteins"/>
    <property type="match status" value="1"/>
</dbReference>
<evidence type="ECO:0000256" key="4">
    <source>
        <dbReference type="ARBA" id="ARBA00023136"/>
    </source>
</evidence>
<dbReference type="Proteomes" id="UP000746747">
    <property type="component" value="Unassembled WGS sequence"/>
</dbReference>
<keyword evidence="5" id="KW-0297">G-protein coupled receptor</keyword>
<evidence type="ECO:0000313" key="10">
    <source>
        <dbReference type="Proteomes" id="UP000746747"/>
    </source>
</evidence>
<keyword evidence="3 7" id="KW-1133">Transmembrane helix</keyword>
<feature type="domain" description="G-protein coupled receptors family 1 profile" evidence="8">
    <location>
        <begin position="38"/>
        <end position="328"/>
    </location>
</feature>
<evidence type="ECO:0000256" key="3">
    <source>
        <dbReference type="ARBA" id="ARBA00022989"/>
    </source>
</evidence>
<feature type="transmembrane region" description="Helical" evidence="7">
    <location>
        <begin position="142"/>
        <end position="162"/>
    </location>
</feature>
<feature type="transmembrane region" description="Helical" evidence="7">
    <location>
        <begin position="26"/>
        <end position="45"/>
    </location>
</feature>
<evidence type="ECO:0000256" key="5">
    <source>
        <dbReference type="RuleBase" id="RU000688"/>
    </source>
</evidence>
<evidence type="ECO:0000256" key="1">
    <source>
        <dbReference type="ARBA" id="ARBA00004370"/>
    </source>
</evidence>
<dbReference type="GO" id="GO:0016020">
    <property type="term" value="C:membrane"/>
    <property type="evidence" value="ECO:0007669"/>
    <property type="project" value="UniProtKB-SubCell"/>
</dbReference>
<dbReference type="PROSITE" id="PS00237">
    <property type="entry name" value="G_PROTEIN_RECEP_F1_1"/>
    <property type="match status" value="1"/>
</dbReference>
<feature type="transmembrane region" description="Helical" evidence="7">
    <location>
        <begin position="207"/>
        <end position="232"/>
    </location>
</feature>
<dbReference type="PANTHER" id="PTHR46895">
    <property type="entry name" value="PROTEIN CBG20548-RELATED"/>
    <property type="match status" value="1"/>
</dbReference>
<feature type="region of interest" description="Disordered" evidence="6">
    <location>
        <begin position="364"/>
        <end position="385"/>
    </location>
</feature>
<gene>
    <name evidence="9" type="ORF">CJOHNSTONI_LOCUS3671</name>
</gene>
<feature type="transmembrane region" description="Helical" evidence="7">
    <location>
        <begin position="269"/>
        <end position="293"/>
    </location>
</feature>
<dbReference type="PROSITE" id="PS50262">
    <property type="entry name" value="G_PROTEIN_RECEP_F1_2"/>
    <property type="match status" value="1"/>
</dbReference>
<evidence type="ECO:0000313" key="9">
    <source>
        <dbReference type="EMBL" id="CAG9533444.1"/>
    </source>
</evidence>
<protein>
    <recommendedName>
        <fullName evidence="8">G-protein coupled receptors family 1 profile domain-containing protein</fullName>
    </recommendedName>
</protein>
<dbReference type="SUPFAM" id="SSF81321">
    <property type="entry name" value="Family A G protein-coupled receptor-like"/>
    <property type="match status" value="1"/>
</dbReference>
<dbReference type="AlphaFoldDB" id="A0A8J2M1G6"/>
<dbReference type="OrthoDB" id="10011262at2759"/>
<feature type="transmembrane region" description="Helical" evidence="7">
    <location>
        <begin position="57"/>
        <end position="81"/>
    </location>
</feature>
<evidence type="ECO:0000259" key="8">
    <source>
        <dbReference type="PROSITE" id="PS50262"/>
    </source>
</evidence>
<dbReference type="CDD" id="cd14978">
    <property type="entry name" value="7tmA_FMRFamide_R-like"/>
    <property type="match status" value="1"/>
</dbReference>
<keyword evidence="4 7" id="KW-0472">Membrane</keyword>
<comment type="caution">
    <text evidence="9">The sequence shown here is derived from an EMBL/GenBank/DDBJ whole genome shotgun (WGS) entry which is preliminary data.</text>
</comment>
<feature type="transmembrane region" description="Helical" evidence="7">
    <location>
        <begin position="101"/>
        <end position="121"/>
    </location>
</feature>
<dbReference type="PANTHER" id="PTHR46895:SF1">
    <property type="entry name" value="G-PROTEIN COUPLED RECEPTORS FAMILY 1 PROFILE DOMAIN-CONTAINING PROTEIN"/>
    <property type="match status" value="1"/>
</dbReference>
<name>A0A8J2M1G6_9BILA</name>
<comment type="subcellular location">
    <subcellularLocation>
        <location evidence="1">Membrane</location>
    </subcellularLocation>
</comment>
<dbReference type="Pfam" id="PF00001">
    <property type="entry name" value="7tm_1"/>
    <property type="match status" value="1"/>
</dbReference>